<proteinExistence type="predicted"/>
<dbReference type="Proteomes" id="UP000295509">
    <property type="component" value="Unassembled WGS sequence"/>
</dbReference>
<gene>
    <name evidence="1" type="ORF">BX592_11075</name>
</gene>
<comment type="caution">
    <text evidence="1">The sequence shown here is derived from an EMBL/GenBank/DDBJ whole genome shotgun (WGS) entry which is preliminary data.</text>
</comment>
<dbReference type="EMBL" id="SORE01000010">
    <property type="protein sequence ID" value="TDY49822.1"/>
    <property type="molecule type" value="Genomic_DNA"/>
</dbReference>
<keyword evidence="2" id="KW-1185">Reference proteome</keyword>
<organism evidence="1 2">
    <name type="scientific">Paraburkholderia rhizosphaerae</name>
    <dbReference type="NCBI Taxonomy" id="480658"/>
    <lineage>
        <taxon>Bacteria</taxon>
        <taxon>Pseudomonadati</taxon>
        <taxon>Pseudomonadota</taxon>
        <taxon>Betaproteobacteria</taxon>
        <taxon>Burkholderiales</taxon>
        <taxon>Burkholderiaceae</taxon>
        <taxon>Paraburkholderia</taxon>
    </lineage>
</organism>
<protein>
    <submittedName>
        <fullName evidence="1">Uncharacterized protein</fullName>
    </submittedName>
</protein>
<accession>A0A4R8LRV2</accession>
<dbReference type="AlphaFoldDB" id="A0A4R8LRV2"/>
<evidence type="ECO:0000313" key="1">
    <source>
        <dbReference type="EMBL" id="TDY49822.1"/>
    </source>
</evidence>
<reference evidence="1 2" key="1">
    <citation type="submission" date="2019-03" db="EMBL/GenBank/DDBJ databases">
        <title>Genomic Encyclopedia of Type Strains, Phase III (KMG-III): the genomes of soil and plant-associated and newly described type strains.</title>
        <authorList>
            <person name="Whitman W."/>
        </authorList>
    </citation>
    <scope>NUCLEOTIDE SEQUENCE [LARGE SCALE GENOMIC DNA]</scope>
    <source>
        <strain evidence="1 2">LMG 29544</strain>
    </source>
</reference>
<name>A0A4R8LRV2_9BURK</name>
<evidence type="ECO:0000313" key="2">
    <source>
        <dbReference type="Proteomes" id="UP000295509"/>
    </source>
</evidence>
<sequence>MPAITRSLAGSVAPFITAQQNACHMHGARHIGVPSQPSCGATCDAEARR</sequence>